<evidence type="ECO:0000256" key="6">
    <source>
        <dbReference type="ARBA" id="ARBA00023136"/>
    </source>
</evidence>
<feature type="transmembrane region" description="Helical" evidence="7">
    <location>
        <begin position="298"/>
        <end position="318"/>
    </location>
</feature>
<evidence type="ECO:0000256" key="4">
    <source>
        <dbReference type="ARBA" id="ARBA00022692"/>
    </source>
</evidence>
<feature type="transmembrane region" description="Helical" evidence="7">
    <location>
        <begin position="360"/>
        <end position="382"/>
    </location>
</feature>
<dbReference type="SUPFAM" id="SSF103473">
    <property type="entry name" value="MFS general substrate transporter"/>
    <property type="match status" value="1"/>
</dbReference>
<keyword evidence="8" id="KW-1185">Reference proteome</keyword>
<feature type="transmembrane region" description="Helical" evidence="7">
    <location>
        <begin position="227"/>
        <end position="252"/>
    </location>
</feature>
<organism evidence="8 9">
    <name type="scientific">Actinia tenebrosa</name>
    <name type="common">Australian red waratah sea anemone</name>
    <dbReference type="NCBI Taxonomy" id="6105"/>
    <lineage>
        <taxon>Eukaryota</taxon>
        <taxon>Metazoa</taxon>
        <taxon>Cnidaria</taxon>
        <taxon>Anthozoa</taxon>
        <taxon>Hexacorallia</taxon>
        <taxon>Actiniaria</taxon>
        <taxon>Actiniidae</taxon>
        <taxon>Actinia</taxon>
    </lineage>
</organism>
<dbReference type="RefSeq" id="XP_031570404.1">
    <property type="nucleotide sequence ID" value="XM_031714544.1"/>
</dbReference>
<evidence type="ECO:0000256" key="7">
    <source>
        <dbReference type="RuleBase" id="RU361113"/>
    </source>
</evidence>
<dbReference type="OrthoDB" id="5993835at2759"/>
<evidence type="ECO:0000313" key="11">
    <source>
        <dbReference type="RefSeq" id="XP_031570406.1"/>
    </source>
</evidence>
<reference evidence="9 10" key="1">
    <citation type="submission" date="2025-04" db="UniProtKB">
        <authorList>
            <consortium name="RefSeq"/>
        </authorList>
    </citation>
    <scope>IDENTIFICATION</scope>
    <source>
        <tissue evidence="9 10">Tentacle</tissue>
    </source>
</reference>
<feature type="transmembrane region" description="Helical" evidence="7">
    <location>
        <begin position="165"/>
        <end position="183"/>
    </location>
</feature>
<dbReference type="KEGG" id="aten:116304765"/>
<dbReference type="Proteomes" id="UP000515163">
    <property type="component" value="Unplaced"/>
</dbReference>
<dbReference type="GO" id="GO:0005765">
    <property type="term" value="C:lysosomal membrane"/>
    <property type="evidence" value="ECO:0007669"/>
    <property type="project" value="UniProtKB-SubCell"/>
</dbReference>
<comment type="subcellular location">
    <subcellularLocation>
        <location evidence="1">Endomembrane system</location>
        <topology evidence="1">Multi-pass membrane protein</topology>
    </subcellularLocation>
    <subcellularLocation>
        <location evidence="7">Lysosome membrane</location>
        <topology evidence="7">Multi-pass membrane protein</topology>
    </subcellularLocation>
</comment>
<protein>
    <recommendedName>
        <fullName evidence="7">Battenin</fullName>
    </recommendedName>
</protein>
<proteinExistence type="inferred from homology"/>
<feature type="transmembrane region" description="Helical" evidence="7">
    <location>
        <begin position="324"/>
        <end position="348"/>
    </location>
</feature>
<evidence type="ECO:0000256" key="2">
    <source>
        <dbReference type="ARBA" id="ARBA00007467"/>
    </source>
</evidence>
<evidence type="ECO:0000256" key="3">
    <source>
        <dbReference type="ARBA" id="ARBA00022448"/>
    </source>
</evidence>
<dbReference type="Gene3D" id="1.20.1250.20">
    <property type="entry name" value="MFS general substrate transporter like domains"/>
    <property type="match status" value="1"/>
</dbReference>
<feature type="transmembrane region" description="Helical" evidence="7">
    <location>
        <begin position="106"/>
        <end position="127"/>
    </location>
</feature>
<gene>
    <name evidence="9 10 11" type="primary">LOC116304765</name>
</gene>
<dbReference type="GO" id="GO:0051453">
    <property type="term" value="P:regulation of intracellular pH"/>
    <property type="evidence" value="ECO:0007669"/>
    <property type="project" value="TreeGrafter"/>
</dbReference>
<feature type="transmembrane region" description="Helical" evidence="7">
    <location>
        <begin position="134"/>
        <end position="153"/>
    </location>
</feature>
<feature type="transmembrane region" description="Helical" evidence="7">
    <location>
        <begin position="77"/>
        <end position="100"/>
    </location>
</feature>
<keyword evidence="5 7" id="KW-1133">Transmembrane helix</keyword>
<dbReference type="AlphaFoldDB" id="A0A6P8ITQ2"/>
<dbReference type="RefSeq" id="XP_031570405.1">
    <property type="nucleotide sequence ID" value="XM_031714545.1"/>
</dbReference>
<keyword evidence="4 7" id="KW-0812">Transmembrane</keyword>
<dbReference type="GeneID" id="116304765"/>
<feature type="transmembrane region" description="Helical" evidence="7">
    <location>
        <begin position="12"/>
        <end position="30"/>
    </location>
</feature>
<keyword evidence="6 7" id="KW-0472">Membrane</keyword>
<evidence type="ECO:0000313" key="9">
    <source>
        <dbReference type="RefSeq" id="XP_031570404.1"/>
    </source>
</evidence>
<accession>A0A6P8ITQ2</accession>
<comment type="similarity">
    <text evidence="2 7">Belongs to the battenin family.</text>
</comment>
<evidence type="ECO:0000313" key="10">
    <source>
        <dbReference type="RefSeq" id="XP_031570405.1"/>
    </source>
</evidence>
<feature type="transmembrane region" description="Helical" evidence="7">
    <location>
        <begin position="50"/>
        <end position="70"/>
    </location>
</feature>
<dbReference type="InterPro" id="IPR003492">
    <property type="entry name" value="Battenin_disease_Cln3"/>
</dbReference>
<dbReference type="PANTHER" id="PTHR10981:SF0">
    <property type="entry name" value="BATTENIN"/>
    <property type="match status" value="1"/>
</dbReference>
<feature type="transmembrane region" description="Helical" evidence="7">
    <location>
        <begin position="264"/>
        <end position="286"/>
    </location>
</feature>
<sequence>MTRNQTELETPSFRNNITFFVFGFCTYILVSVKFVIAEDVLADSVYPTTVVFTCGMGPWFLTTLIFPYFINKVSYSIRVLFIAIFGTGGLLLISLCGVLAVKLLGVCFTSLSCGMSAVTFIPLTAFYRESTVKAYTAGTGCGLCFGTFYYAVLTSWACVSSETTLLTEVCAPVLLLTFYAFFLRKKQPKPTAGEAVTSPLLPVAQDKTHPPLLCNDKLMAIRQTLRYVLPFYIGVLSQFVILQSVVTTMAFPNDLFHPRDLYQFYVFAFVLGNFISRSYRVILSLFRNGSTLLIRPTWILSMCLVAVLIFLSVCSWYRSPQSAWMVGGVLLGVGLLAGLLYTSTFTVVGEDEPPSVKEFCRAFTTVASVSGALTAGFLGLFLEHVFLHHCTSVEKHNQYCYTRIVGKFNTTVKCDWGK</sequence>
<keyword evidence="3" id="KW-0813">Transport</keyword>
<dbReference type="PANTHER" id="PTHR10981">
    <property type="entry name" value="BATTENIN"/>
    <property type="match status" value="1"/>
</dbReference>
<name>A0A6P8ITQ2_ACTTE</name>
<keyword evidence="7" id="KW-0458">Lysosome</keyword>
<dbReference type="RefSeq" id="XP_031570406.1">
    <property type="nucleotide sequence ID" value="XM_031714546.1"/>
</dbReference>
<evidence type="ECO:0000256" key="5">
    <source>
        <dbReference type="ARBA" id="ARBA00022989"/>
    </source>
</evidence>
<evidence type="ECO:0000313" key="8">
    <source>
        <dbReference type="Proteomes" id="UP000515163"/>
    </source>
</evidence>
<dbReference type="PRINTS" id="PR01315">
    <property type="entry name" value="BATTENIN"/>
</dbReference>
<dbReference type="GO" id="GO:0012505">
    <property type="term" value="C:endomembrane system"/>
    <property type="evidence" value="ECO:0007669"/>
    <property type="project" value="UniProtKB-SubCell"/>
</dbReference>
<evidence type="ECO:0000256" key="1">
    <source>
        <dbReference type="ARBA" id="ARBA00004127"/>
    </source>
</evidence>
<dbReference type="InterPro" id="IPR036259">
    <property type="entry name" value="MFS_trans_sf"/>
</dbReference>
<dbReference type="Pfam" id="PF02487">
    <property type="entry name" value="CLN3"/>
    <property type="match status" value="1"/>
</dbReference>